<evidence type="ECO:0000313" key="18">
    <source>
        <dbReference type="EMBL" id="ASU80591.1"/>
    </source>
</evidence>
<dbReference type="OrthoDB" id="9801867at2"/>
<reference evidence="18 21" key="2">
    <citation type="submission" date="2017-08" db="EMBL/GenBank/DDBJ databases">
        <title>The complete genome sequence of moderately halophilic actinomycete Actinopolyspora erythraea YIM 90600, the producer of novel erythromycin, novel actinopolysporins A-C and tubercidin.</title>
        <authorList>
            <person name="Yin M."/>
            <person name="Tang S."/>
        </authorList>
    </citation>
    <scope>NUCLEOTIDE SEQUENCE [LARGE SCALE GENOMIC DNA]</scope>
    <source>
        <strain evidence="18 21">YIM 90600</strain>
    </source>
</reference>
<dbReference type="SUPFAM" id="SSF53850">
    <property type="entry name" value="Periplasmic binding protein-like II"/>
    <property type="match status" value="1"/>
</dbReference>
<keyword evidence="13 15" id="KW-0368">Histidine biosynthesis</keyword>
<dbReference type="GO" id="GO:0000287">
    <property type="term" value="F:magnesium ion binding"/>
    <property type="evidence" value="ECO:0007669"/>
    <property type="project" value="UniProtKB-UniRule"/>
</dbReference>
<feature type="domain" description="Histidine biosynthesis HisG C-terminal" evidence="17">
    <location>
        <begin position="213"/>
        <end position="284"/>
    </location>
</feature>
<evidence type="ECO:0000256" key="7">
    <source>
        <dbReference type="ARBA" id="ARBA00022490"/>
    </source>
</evidence>
<evidence type="ECO:0000256" key="9">
    <source>
        <dbReference type="ARBA" id="ARBA00022676"/>
    </source>
</evidence>
<comment type="subcellular location">
    <subcellularLocation>
        <location evidence="2 15">Cytoplasm</location>
    </subcellularLocation>
</comment>
<evidence type="ECO:0000313" key="19">
    <source>
        <dbReference type="EMBL" id="KGI82729.1"/>
    </source>
</evidence>
<evidence type="ECO:0000256" key="5">
    <source>
        <dbReference type="ARBA" id="ARBA00011946"/>
    </source>
</evidence>
<dbReference type="RefSeq" id="WP_043569753.1">
    <property type="nucleotide sequence ID" value="NZ_CP022752.1"/>
</dbReference>
<evidence type="ECO:0000256" key="13">
    <source>
        <dbReference type="ARBA" id="ARBA00023102"/>
    </source>
</evidence>
<proteinExistence type="inferred from homology"/>
<comment type="cofactor">
    <cofactor evidence="15">
        <name>Mg(2+)</name>
        <dbReference type="ChEBI" id="CHEBI:18420"/>
    </cofactor>
</comment>
<dbReference type="Proteomes" id="UP000029737">
    <property type="component" value="Unassembled WGS sequence"/>
</dbReference>
<comment type="activity regulation">
    <text evidence="15">Feedback inhibited by histidine.</text>
</comment>
<reference evidence="19 20" key="1">
    <citation type="journal article" date="2014" name="PLoS ONE">
        <title>Identification and Characterization of a New Erythromycin Biosynthetic Gene Cluster in Actinopolyspora erythraea YIM90600, a Novel Erythronolide-Producing Halophilic Actinomycete Isolated from Salt Field.</title>
        <authorList>
            <person name="Chen D."/>
            <person name="Feng J."/>
            <person name="Huang L."/>
            <person name="Zhang Q."/>
            <person name="Wu J."/>
            <person name="Zhu X."/>
            <person name="Duan Y."/>
            <person name="Xu Z."/>
        </authorList>
    </citation>
    <scope>NUCLEOTIDE SEQUENCE [LARGE SCALE GENOMIC DNA]</scope>
    <source>
        <strain evidence="19 20">YIM90600</strain>
    </source>
</reference>
<dbReference type="NCBIfam" id="TIGR00070">
    <property type="entry name" value="hisG"/>
    <property type="match status" value="1"/>
</dbReference>
<dbReference type="InterPro" id="IPR011322">
    <property type="entry name" value="N-reg_PII-like_a/b"/>
</dbReference>
<keyword evidence="9 15" id="KW-0328">Glycosyltransferase</keyword>
<dbReference type="PANTHER" id="PTHR21403:SF8">
    <property type="entry name" value="ATP PHOSPHORIBOSYLTRANSFERASE"/>
    <property type="match status" value="1"/>
</dbReference>
<dbReference type="GO" id="GO:0005737">
    <property type="term" value="C:cytoplasm"/>
    <property type="evidence" value="ECO:0007669"/>
    <property type="project" value="UniProtKB-SubCell"/>
</dbReference>
<dbReference type="PANTHER" id="PTHR21403">
    <property type="entry name" value="ATP PHOSPHORIBOSYLTRANSFERASE ATP-PRTASE"/>
    <property type="match status" value="1"/>
</dbReference>
<dbReference type="UniPathway" id="UPA00031">
    <property type="reaction ID" value="UER00006"/>
</dbReference>
<keyword evidence="15" id="KW-0479">Metal-binding</keyword>
<dbReference type="InterPro" id="IPR013820">
    <property type="entry name" value="ATP_PRibTrfase_cat"/>
</dbReference>
<comment type="similarity">
    <text evidence="4 15">Belongs to the ATP phosphoribosyltransferase family. Long subfamily.</text>
</comment>
<evidence type="ECO:0000256" key="12">
    <source>
        <dbReference type="ARBA" id="ARBA00022840"/>
    </source>
</evidence>
<dbReference type="NCBIfam" id="TIGR03455">
    <property type="entry name" value="HisG_C-term"/>
    <property type="match status" value="1"/>
</dbReference>
<comment type="pathway">
    <text evidence="3 15">Amino-acid biosynthesis; L-histidine biosynthesis; L-histidine from 5-phospho-alpha-D-ribose 1-diphosphate: step 1/9.</text>
</comment>
<dbReference type="EMBL" id="CP022752">
    <property type="protein sequence ID" value="ASU80591.1"/>
    <property type="molecule type" value="Genomic_DNA"/>
</dbReference>
<evidence type="ECO:0000256" key="15">
    <source>
        <dbReference type="HAMAP-Rule" id="MF_00079"/>
    </source>
</evidence>
<gene>
    <name evidence="15" type="primary">hisG</name>
    <name evidence="18" type="ORF">CDG81_22570</name>
    <name evidence="19" type="ORF">IL38_02265</name>
</gene>
<organism evidence="18 21">
    <name type="scientific">Actinopolyspora erythraea</name>
    <dbReference type="NCBI Taxonomy" id="414996"/>
    <lineage>
        <taxon>Bacteria</taxon>
        <taxon>Bacillati</taxon>
        <taxon>Actinomycetota</taxon>
        <taxon>Actinomycetes</taxon>
        <taxon>Actinopolysporales</taxon>
        <taxon>Actinopolysporaceae</taxon>
        <taxon>Actinopolyspora</taxon>
    </lineage>
</organism>
<dbReference type="Gene3D" id="3.40.190.10">
    <property type="entry name" value="Periplasmic binding protein-like II"/>
    <property type="match status" value="2"/>
</dbReference>
<dbReference type="Gene3D" id="3.30.70.120">
    <property type="match status" value="1"/>
</dbReference>
<evidence type="ECO:0000256" key="4">
    <source>
        <dbReference type="ARBA" id="ARBA00007955"/>
    </source>
</evidence>
<dbReference type="FunFam" id="3.30.70.120:FF:000003">
    <property type="entry name" value="ATP phosphoribosyltransferase"/>
    <property type="match status" value="1"/>
</dbReference>
<dbReference type="Pfam" id="PF08029">
    <property type="entry name" value="HisG_C"/>
    <property type="match status" value="1"/>
</dbReference>
<name>A0A099D9H5_9ACTN</name>
<dbReference type="eggNOG" id="COG0040">
    <property type="taxonomic scope" value="Bacteria"/>
</dbReference>
<accession>A0A099D9H5</accession>
<protein>
    <recommendedName>
        <fullName evidence="6 15">ATP phosphoribosyltransferase</fullName>
        <shortName evidence="15">ATP-PRT</shortName>
        <shortName evidence="15">ATP-PRTase</shortName>
        <ecNumber evidence="5 15">2.4.2.17</ecNumber>
    </recommendedName>
</protein>
<evidence type="ECO:0000313" key="20">
    <source>
        <dbReference type="Proteomes" id="UP000029737"/>
    </source>
</evidence>
<evidence type="ECO:0000256" key="8">
    <source>
        <dbReference type="ARBA" id="ARBA00022605"/>
    </source>
</evidence>
<dbReference type="Proteomes" id="UP000215043">
    <property type="component" value="Chromosome"/>
</dbReference>
<feature type="domain" description="ATP phosphoribosyltransferase catalytic" evidence="16">
    <location>
        <begin position="49"/>
        <end position="208"/>
    </location>
</feature>
<evidence type="ECO:0000256" key="3">
    <source>
        <dbReference type="ARBA" id="ARBA00004667"/>
    </source>
</evidence>
<dbReference type="InterPro" id="IPR015867">
    <property type="entry name" value="N-reg_PII/ATP_PRibTrfase_C"/>
</dbReference>
<keyword evidence="15" id="KW-0460">Magnesium</keyword>
<evidence type="ECO:0000313" key="21">
    <source>
        <dbReference type="Proteomes" id="UP000215043"/>
    </source>
</evidence>
<dbReference type="GO" id="GO:0000105">
    <property type="term" value="P:L-histidine biosynthetic process"/>
    <property type="evidence" value="ECO:0007669"/>
    <property type="project" value="UniProtKB-UniRule"/>
</dbReference>
<evidence type="ECO:0000256" key="2">
    <source>
        <dbReference type="ARBA" id="ARBA00004496"/>
    </source>
</evidence>
<dbReference type="InterPro" id="IPR001348">
    <property type="entry name" value="ATP_PRibTrfase_HisG"/>
</dbReference>
<keyword evidence="8 15" id="KW-0028">Amino-acid biosynthesis</keyword>
<evidence type="ECO:0000259" key="16">
    <source>
        <dbReference type="Pfam" id="PF01634"/>
    </source>
</evidence>
<evidence type="ECO:0000256" key="6">
    <source>
        <dbReference type="ARBA" id="ARBA00020998"/>
    </source>
</evidence>
<dbReference type="GO" id="GO:0005524">
    <property type="term" value="F:ATP binding"/>
    <property type="evidence" value="ECO:0007669"/>
    <property type="project" value="UniProtKB-KW"/>
</dbReference>
<dbReference type="HAMAP" id="MF_00079">
    <property type="entry name" value="HisG_Long"/>
    <property type="match status" value="1"/>
</dbReference>
<dbReference type="GO" id="GO:0003879">
    <property type="term" value="F:ATP phosphoribosyltransferase activity"/>
    <property type="evidence" value="ECO:0007669"/>
    <property type="project" value="UniProtKB-UniRule"/>
</dbReference>
<comment type="catalytic activity">
    <reaction evidence="1 15">
        <text>1-(5-phospho-beta-D-ribosyl)-ATP + diphosphate = 5-phospho-alpha-D-ribose 1-diphosphate + ATP</text>
        <dbReference type="Rhea" id="RHEA:18473"/>
        <dbReference type="ChEBI" id="CHEBI:30616"/>
        <dbReference type="ChEBI" id="CHEBI:33019"/>
        <dbReference type="ChEBI" id="CHEBI:58017"/>
        <dbReference type="ChEBI" id="CHEBI:73183"/>
        <dbReference type="EC" id="2.4.2.17"/>
    </reaction>
</comment>
<keyword evidence="10 15" id="KW-0808">Transferase</keyword>
<keyword evidence="20" id="KW-1185">Reference proteome</keyword>
<evidence type="ECO:0000256" key="1">
    <source>
        <dbReference type="ARBA" id="ARBA00000915"/>
    </source>
</evidence>
<keyword evidence="12 15" id="KW-0067">ATP-binding</keyword>
<dbReference type="SUPFAM" id="SSF54913">
    <property type="entry name" value="GlnB-like"/>
    <property type="match status" value="1"/>
</dbReference>
<dbReference type="InterPro" id="IPR020621">
    <property type="entry name" value="ATP-PRT_HisG_long"/>
</dbReference>
<dbReference type="EC" id="2.4.2.17" evidence="5 15"/>
<keyword evidence="7 15" id="KW-0963">Cytoplasm</keyword>
<keyword evidence="11 15" id="KW-0547">Nucleotide-binding</keyword>
<dbReference type="Pfam" id="PF01634">
    <property type="entry name" value="HisG"/>
    <property type="match status" value="1"/>
</dbReference>
<evidence type="ECO:0000256" key="10">
    <source>
        <dbReference type="ARBA" id="ARBA00022679"/>
    </source>
</evidence>
<dbReference type="EMBL" id="JPMV01000009">
    <property type="protein sequence ID" value="KGI82729.1"/>
    <property type="molecule type" value="Genomic_DNA"/>
</dbReference>
<evidence type="ECO:0000256" key="14">
    <source>
        <dbReference type="ARBA" id="ARBA00024861"/>
    </source>
</evidence>
<comment type="function">
    <text evidence="14 15">Catalyzes the condensation of ATP and 5-phosphoribose 1-diphosphate to form N'-(5'-phosphoribosyl)-ATP (PR-ATP). Has a crucial role in the pathway because the rate of histidine biosynthesis seems to be controlled primarily by regulation of HisG enzymatic activity.</text>
</comment>
<dbReference type="HOGENOM" id="CLU_038115_1_1_11"/>
<dbReference type="InterPro" id="IPR013115">
    <property type="entry name" value="HisG_C"/>
</dbReference>
<dbReference type="AlphaFoldDB" id="A0A099D9H5"/>
<evidence type="ECO:0000259" key="17">
    <source>
        <dbReference type="Pfam" id="PF08029"/>
    </source>
</evidence>
<dbReference type="KEGG" id="aey:CDG81_22570"/>
<sequence>MLRVAVPNKGSLHGPTTQLLEEAGYRLHREHRALFAEDQANNVRFIFWRASDIARNVGAGVLDVGITGQDLLAGAGTAETTTELLRLGFGSSRFYFAVAADGPITSVAELDDKRVATSFPKLAEQAAARHGIRVEAVELDGAVETAVELGLADAIADVVETGSSLRAAGLVTLGEPILRSQAVLVRGSGATLGEEREHAVEVLRQRLRGVLDARSYVVMDYNCPQSALETATAITPGKESPTISNLTEPGWVAVRAMVPRADVQDVMDKLAEVGATEILVTRLEACRL</sequence>
<evidence type="ECO:0000256" key="11">
    <source>
        <dbReference type="ARBA" id="ARBA00022741"/>
    </source>
</evidence>